<dbReference type="EMBL" id="AMCI01004346">
    <property type="protein sequence ID" value="EJW98263.1"/>
    <property type="molecule type" value="Genomic_DNA"/>
</dbReference>
<reference evidence="1" key="1">
    <citation type="journal article" date="2012" name="PLoS ONE">
        <title>Gene sets for utilization of primary and secondary nutrition supplies in the distal gut of endangered iberian lynx.</title>
        <authorList>
            <person name="Alcaide M."/>
            <person name="Messina E."/>
            <person name="Richter M."/>
            <person name="Bargiela R."/>
            <person name="Peplies J."/>
            <person name="Huws S.A."/>
            <person name="Newbold C.J."/>
            <person name="Golyshin P.N."/>
            <person name="Simon M.A."/>
            <person name="Lopez G."/>
            <person name="Yakimov M.M."/>
            <person name="Ferrer M."/>
        </authorList>
    </citation>
    <scope>NUCLEOTIDE SEQUENCE</scope>
</reference>
<protein>
    <recommendedName>
        <fullName evidence="2">Transposase</fullName>
    </recommendedName>
</protein>
<dbReference type="AlphaFoldDB" id="J9FUT5"/>
<sequence length="76" mass="8867">MTLSVYQFYCSVFDGITCLFKAFESYCNKFEVLRSTNESIEGINNTARTESFKKLNLQVNVLVNLIHIFTHYTHSF</sequence>
<evidence type="ECO:0008006" key="2">
    <source>
        <dbReference type="Google" id="ProtNLM"/>
    </source>
</evidence>
<evidence type="ECO:0000313" key="1">
    <source>
        <dbReference type="EMBL" id="EJW98263.1"/>
    </source>
</evidence>
<comment type="caution">
    <text evidence="1">The sequence shown here is derived from an EMBL/GenBank/DDBJ whole genome shotgun (WGS) entry which is preliminary data.</text>
</comment>
<proteinExistence type="predicted"/>
<accession>J9FUT5</accession>
<name>J9FUT5_9ZZZZ</name>
<gene>
    <name evidence="1" type="ORF">EVA_13629</name>
</gene>
<organism evidence="1">
    <name type="scientific">gut metagenome</name>
    <dbReference type="NCBI Taxonomy" id="749906"/>
    <lineage>
        <taxon>unclassified sequences</taxon>
        <taxon>metagenomes</taxon>
        <taxon>organismal metagenomes</taxon>
    </lineage>
</organism>